<organism evidence="1 2">
    <name type="scientific">Triangularia setosa</name>
    <dbReference type="NCBI Taxonomy" id="2587417"/>
    <lineage>
        <taxon>Eukaryota</taxon>
        <taxon>Fungi</taxon>
        <taxon>Dikarya</taxon>
        <taxon>Ascomycota</taxon>
        <taxon>Pezizomycotina</taxon>
        <taxon>Sordariomycetes</taxon>
        <taxon>Sordariomycetidae</taxon>
        <taxon>Sordariales</taxon>
        <taxon>Podosporaceae</taxon>
        <taxon>Triangularia</taxon>
    </lineage>
</organism>
<name>A0AAN6VVT4_9PEZI</name>
<gene>
    <name evidence="1" type="ORF">QBC36DRAFT_316578</name>
</gene>
<reference evidence="1" key="1">
    <citation type="journal article" date="2023" name="Mol. Phylogenet. Evol.">
        <title>Genome-scale phylogeny and comparative genomics of the fungal order Sordariales.</title>
        <authorList>
            <person name="Hensen N."/>
            <person name="Bonometti L."/>
            <person name="Westerberg I."/>
            <person name="Brannstrom I.O."/>
            <person name="Guillou S."/>
            <person name="Cros-Aarteil S."/>
            <person name="Calhoun S."/>
            <person name="Haridas S."/>
            <person name="Kuo A."/>
            <person name="Mondo S."/>
            <person name="Pangilinan J."/>
            <person name="Riley R."/>
            <person name="LaButti K."/>
            <person name="Andreopoulos B."/>
            <person name="Lipzen A."/>
            <person name="Chen C."/>
            <person name="Yan M."/>
            <person name="Daum C."/>
            <person name="Ng V."/>
            <person name="Clum A."/>
            <person name="Steindorff A."/>
            <person name="Ohm R.A."/>
            <person name="Martin F."/>
            <person name="Silar P."/>
            <person name="Natvig D.O."/>
            <person name="Lalanne C."/>
            <person name="Gautier V."/>
            <person name="Ament-Velasquez S.L."/>
            <person name="Kruys A."/>
            <person name="Hutchinson M.I."/>
            <person name="Powell A.J."/>
            <person name="Barry K."/>
            <person name="Miller A.N."/>
            <person name="Grigoriev I.V."/>
            <person name="Debuchy R."/>
            <person name="Gladieux P."/>
            <person name="Hiltunen Thoren M."/>
            <person name="Johannesson H."/>
        </authorList>
    </citation>
    <scope>NUCLEOTIDE SEQUENCE</scope>
    <source>
        <strain evidence="1">CBS 892.96</strain>
    </source>
</reference>
<dbReference type="EMBL" id="MU867004">
    <property type="protein sequence ID" value="KAK4170580.1"/>
    <property type="molecule type" value="Genomic_DNA"/>
</dbReference>
<accession>A0AAN6VVT4</accession>
<sequence length="144" mass="16063">MIGWEHPALHQDWKTQIDVMVLGESRNLVWQQQLLKGAWRDFSDEFRMSFCQGPVAVVSIGPEHEEFFVVAEQGALWQTTYIQAKGLDPHTGWKRVDNGPFRPVLPVVVPLGDGELAVYVVNSADGKLVRFVSSGGKFAGAERV</sequence>
<evidence type="ECO:0000313" key="2">
    <source>
        <dbReference type="Proteomes" id="UP001302321"/>
    </source>
</evidence>
<evidence type="ECO:0000313" key="1">
    <source>
        <dbReference type="EMBL" id="KAK4170580.1"/>
    </source>
</evidence>
<proteinExistence type="predicted"/>
<dbReference type="AlphaFoldDB" id="A0AAN6VVT4"/>
<protein>
    <submittedName>
        <fullName evidence="1">Uncharacterized protein</fullName>
    </submittedName>
</protein>
<comment type="caution">
    <text evidence="1">The sequence shown here is derived from an EMBL/GenBank/DDBJ whole genome shotgun (WGS) entry which is preliminary data.</text>
</comment>
<dbReference type="Gene3D" id="2.120.10.70">
    <property type="entry name" value="Fucose-specific lectin"/>
    <property type="match status" value="1"/>
</dbReference>
<keyword evidence="2" id="KW-1185">Reference proteome</keyword>
<reference evidence="1" key="2">
    <citation type="submission" date="2023-05" db="EMBL/GenBank/DDBJ databases">
        <authorList>
            <consortium name="Lawrence Berkeley National Laboratory"/>
            <person name="Steindorff A."/>
            <person name="Hensen N."/>
            <person name="Bonometti L."/>
            <person name="Westerberg I."/>
            <person name="Brannstrom I.O."/>
            <person name="Guillou S."/>
            <person name="Cros-Aarteil S."/>
            <person name="Calhoun S."/>
            <person name="Haridas S."/>
            <person name="Kuo A."/>
            <person name="Mondo S."/>
            <person name="Pangilinan J."/>
            <person name="Riley R."/>
            <person name="Labutti K."/>
            <person name="Andreopoulos B."/>
            <person name="Lipzen A."/>
            <person name="Chen C."/>
            <person name="Yanf M."/>
            <person name="Daum C."/>
            <person name="Ng V."/>
            <person name="Clum A."/>
            <person name="Ohm R."/>
            <person name="Martin F."/>
            <person name="Silar P."/>
            <person name="Natvig D."/>
            <person name="Lalanne C."/>
            <person name="Gautier V."/>
            <person name="Ament-Velasquez S.L."/>
            <person name="Kruys A."/>
            <person name="Hutchinson M.I."/>
            <person name="Powell A.J."/>
            <person name="Barry K."/>
            <person name="Miller A.N."/>
            <person name="Grigoriev I.V."/>
            <person name="Debuchy R."/>
            <person name="Gladieux P."/>
            <person name="Thoren M.H."/>
            <person name="Johannesson H."/>
        </authorList>
    </citation>
    <scope>NUCLEOTIDE SEQUENCE</scope>
    <source>
        <strain evidence="1">CBS 892.96</strain>
    </source>
</reference>
<dbReference type="Proteomes" id="UP001302321">
    <property type="component" value="Unassembled WGS sequence"/>
</dbReference>
<dbReference type="SUPFAM" id="SSF89372">
    <property type="entry name" value="Fucose-specific lectin"/>
    <property type="match status" value="1"/>
</dbReference>